<dbReference type="EMBL" id="SIHJ01000001">
    <property type="protein sequence ID" value="TWT36629.1"/>
    <property type="molecule type" value="Genomic_DNA"/>
</dbReference>
<dbReference type="AlphaFoldDB" id="A0A5C5VFF8"/>
<gene>
    <name evidence="1" type="ORF">KOR34_15680</name>
</gene>
<name>A0A5C5VFF8_9BACT</name>
<organism evidence="1 2">
    <name type="scientific">Posidoniimonas corsicana</name>
    <dbReference type="NCBI Taxonomy" id="1938618"/>
    <lineage>
        <taxon>Bacteria</taxon>
        <taxon>Pseudomonadati</taxon>
        <taxon>Planctomycetota</taxon>
        <taxon>Planctomycetia</taxon>
        <taxon>Pirellulales</taxon>
        <taxon>Lacipirellulaceae</taxon>
        <taxon>Posidoniimonas</taxon>
    </lineage>
</organism>
<comment type="caution">
    <text evidence="1">The sequence shown here is derived from an EMBL/GenBank/DDBJ whole genome shotgun (WGS) entry which is preliminary data.</text>
</comment>
<evidence type="ECO:0000313" key="1">
    <source>
        <dbReference type="EMBL" id="TWT36629.1"/>
    </source>
</evidence>
<keyword evidence="2" id="KW-1185">Reference proteome</keyword>
<dbReference type="Proteomes" id="UP000316714">
    <property type="component" value="Unassembled WGS sequence"/>
</dbReference>
<protein>
    <submittedName>
        <fullName evidence="1">Uncharacterized protein</fullName>
    </submittedName>
</protein>
<proteinExistence type="predicted"/>
<sequence length="234" mass="26377">MLVDSHDGTEEVFLYASGGEDEETDIEKKSAVDDILDDLDEAPRSTISFLARHQGSHADVYAAGLLEKIGDDLDEYDHSADLIASLLRRTTEWKKHVEWFGKTASQLIASETWTVPSWARMFPEERVDCTEHLRAREIFQGRFETSIQRSFVPLAAQRLAVWNGDSSIGLFEDYLNKNSSTMHPCSFRACLLASLDAGKPEADVLMLAELSQDRQLVQMLKWISSQGHDNSDRP</sequence>
<evidence type="ECO:0000313" key="2">
    <source>
        <dbReference type="Proteomes" id="UP000316714"/>
    </source>
</evidence>
<reference evidence="1 2" key="1">
    <citation type="submission" date="2019-02" db="EMBL/GenBank/DDBJ databases">
        <title>Deep-cultivation of Planctomycetes and their phenomic and genomic characterization uncovers novel biology.</title>
        <authorList>
            <person name="Wiegand S."/>
            <person name="Jogler M."/>
            <person name="Boedeker C."/>
            <person name="Pinto D."/>
            <person name="Vollmers J."/>
            <person name="Rivas-Marin E."/>
            <person name="Kohn T."/>
            <person name="Peeters S.H."/>
            <person name="Heuer A."/>
            <person name="Rast P."/>
            <person name="Oberbeckmann S."/>
            <person name="Bunk B."/>
            <person name="Jeske O."/>
            <person name="Meyerdierks A."/>
            <person name="Storesund J.E."/>
            <person name="Kallscheuer N."/>
            <person name="Luecker S."/>
            <person name="Lage O.M."/>
            <person name="Pohl T."/>
            <person name="Merkel B.J."/>
            <person name="Hornburger P."/>
            <person name="Mueller R.-W."/>
            <person name="Bruemmer F."/>
            <person name="Labrenz M."/>
            <person name="Spormann A.M."/>
            <person name="Op Den Camp H."/>
            <person name="Overmann J."/>
            <person name="Amann R."/>
            <person name="Jetten M.S.M."/>
            <person name="Mascher T."/>
            <person name="Medema M.H."/>
            <person name="Devos D.P."/>
            <person name="Kaster A.-K."/>
            <person name="Ovreas L."/>
            <person name="Rohde M."/>
            <person name="Galperin M.Y."/>
            <person name="Jogler C."/>
        </authorList>
    </citation>
    <scope>NUCLEOTIDE SEQUENCE [LARGE SCALE GENOMIC DNA]</scope>
    <source>
        <strain evidence="1 2">KOR34</strain>
    </source>
</reference>
<accession>A0A5C5VFF8</accession>
<dbReference type="RefSeq" id="WP_146563685.1">
    <property type="nucleotide sequence ID" value="NZ_SIHJ01000001.1"/>
</dbReference>